<evidence type="ECO:0000256" key="13">
    <source>
        <dbReference type="ARBA" id="ARBA00024347"/>
    </source>
</evidence>
<evidence type="ECO:0000256" key="6">
    <source>
        <dbReference type="ARBA" id="ARBA00022723"/>
    </source>
</evidence>
<dbReference type="GO" id="GO:0003677">
    <property type="term" value="F:DNA binding"/>
    <property type="evidence" value="ECO:0007669"/>
    <property type="project" value="UniProtKB-KW"/>
</dbReference>
<keyword evidence="5" id="KW-0808">Transferase</keyword>
<dbReference type="CDD" id="cd17747">
    <property type="entry name" value="BRCT_PARP1"/>
    <property type="match status" value="1"/>
</dbReference>
<comment type="catalytic activity">
    <reaction evidence="2">
        <text>L-glutamyl-[protein] + NAD(+) = 5-O-(ADP-D-ribosyl)-L-glutamyl-[protein] + nicotinamide</text>
        <dbReference type="Rhea" id="RHEA:58224"/>
        <dbReference type="Rhea" id="RHEA-COMP:10208"/>
        <dbReference type="Rhea" id="RHEA-COMP:15089"/>
        <dbReference type="ChEBI" id="CHEBI:17154"/>
        <dbReference type="ChEBI" id="CHEBI:29973"/>
        <dbReference type="ChEBI" id="CHEBI:57540"/>
        <dbReference type="ChEBI" id="CHEBI:142540"/>
    </reaction>
</comment>
<dbReference type="Proteomes" id="UP000285301">
    <property type="component" value="Unassembled WGS sequence"/>
</dbReference>
<evidence type="ECO:0000256" key="10">
    <source>
        <dbReference type="ARBA" id="ARBA00022833"/>
    </source>
</evidence>
<dbReference type="Gene3D" id="3.40.50.10190">
    <property type="entry name" value="BRCT domain"/>
    <property type="match status" value="1"/>
</dbReference>
<dbReference type="GO" id="GO:1990404">
    <property type="term" value="F:NAD+-protein mono-ADP-ribosyltransferase activity"/>
    <property type="evidence" value="ECO:0007669"/>
    <property type="project" value="TreeGrafter"/>
</dbReference>
<dbReference type="Pfam" id="PF00533">
    <property type="entry name" value="BRCT"/>
    <property type="match status" value="1"/>
</dbReference>
<dbReference type="Pfam" id="PF02877">
    <property type="entry name" value="PARP_reg"/>
    <property type="match status" value="1"/>
</dbReference>
<dbReference type="InterPro" id="IPR049296">
    <property type="entry name" value="PARP1-like_PADR1_N"/>
</dbReference>
<dbReference type="InterPro" id="IPR004102">
    <property type="entry name" value="Poly(ADP-ribose)pol_reg_dom"/>
</dbReference>
<evidence type="ECO:0000256" key="11">
    <source>
        <dbReference type="ARBA" id="ARBA00023027"/>
    </source>
</evidence>
<dbReference type="Pfam" id="PF21728">
    <property type="entry name" value="PADR1_N"/>
    <property type="match status" value="1"/>
</dbReference>
<dbReference type="InterPro" id="IPR012982">
    <property type="entry name" value="PARP1-like_PADR1_Zn_ribbon"/>
</dbReference>
<comment type="catalytic activity">
    <reaction evidence="1">
        <text>L-aspartyl-[protein] + NAD(+) = 4-O-(ADP-D-ribosyl)-L-aspartyl-[protein] + nicotinamide</text>
        <dbReference type="Rhea" id="RHEA:54424"/>
        <dbReference type="Rhea" id="RHEA-COMP:9867"/>
        <dbReference type="Rhea" id="RHEA-COMP:13832"/>
        <dbReference type="ChEBI" id="CHEBI:17154"/>
        <dbReference type="ChEBI" id="CHEBI:29961"/>
        <dbReference type="ChEBI" id="CHEBI:57540"/>
        <dbReference type="ChEBI" id="CHEBI:138102"/>
    </reaction>
</comment>
<proteinExistence type="inferred from homology"/>
<gene>
    <name evidence="18" type="ORF">B4U79_09772</name>
</gene>
<sequence>MKRTDIVRLLEYNNQHVPESNSSKYERLADCMVFGALEKCPECKNGQLVFRIAGYICTGHISEWTTCLYQTQTPARKSFKIPEDIRDSYDFLSTYEFKEHKRVYNKVEAPTSAVNHIERAMQPSTSSTSAIENGTDVAKLPLKGHKVAYVGKMKLSKRALKEKILSLGGKLVDEIDRTVLFIISTQKEVEKEGAKIAKAKTCGVTVVSEDVFDALNEKVDICDLIKRNTISPWGGDVSKKHKTLVDKDKLKSGSGEPILCTDTGLTFSFLGMKSGSGSSKSEPKIQSFKMKAGLVVDPDSGLDHVAHVYKDHNGPYSVVLAKVDIVSNKNSYYKIQLLESDEAKKKHQYWVYRAWGRIGTDIGGDKLEKFKLKSNAIDNFCEVFLEHTGNEWKKKKEFKKLPGRYHIVETHYGNSLDDDKKLVVGNSCLPLPVQDLITMIFDISRMKHQMQEFHLDLAKMPLGKISKDQVMSAYAVLNEISCMIETNEKSLTKMLDASNRFYSLIPHDFGTDNVIVIKNKELLQEKLEMLDSLLEMELAFELVSDIKEEGEDVLKQHYDRLDANIEVLDKNSEEF</sequence>
<dbReference type="PROSITE" id="PS50172">
    <property type="entry name" value="BRCT"/>
    <property type="match status" value="1"/>
</dbReference>
<dbReference type="Gene3D" id="3.90.640.80">
    <property type="match status" value="1"/>
</dbReference>
<dbReference type="SUPFAM" id="SSF52113">
    <property type="entry name" value="BRCT domain"/>
    <property type="match status" value="1"/>
</dbReference>
<evidence type="ECO:0000259" key="16">
    <source>
        <dbReference type="PROSITE" id="PS51060"/>
    </source>
</evidence>
<evidence type="ECO:0000256" key="5">
    <source>
        <dbReference type="ARBA" id="ARBA00022679"/>
    </source>
</evidence>
<evidence type="ECO:0000256" key="9">
    <source>
        <dbReference type="ARBA" id="ARBA00022771"/>
    </source>
</evidence>
<keyword evidence="10" id="KW-0862">Zinc</keyword>
<reference evidence="18 19" key="1">
    <citation type="journal article" date="2018" name="Gigascience">
        <title>Genomes of trombidid mites reveal novel predicted allergens and laterally-transferred genes associated with secondary metabolism.</title>
        <authorList>
            <person name="Dong X."/>
            <person name="Chaisiri K."/>
            <person name="Xia D."/>
            <person name="Armstrong S.D."/>
            <person name="Fang Y."/>
            <person name="Donnelly M.J."/>
            <person name="Kadowaki T."/>
            <person name="McGarry J.W."/>
            <person name="Darby A.C."/>
            <person name="Makepeace B.L."/>
        </authorList>
    </citation>
    <scope>NUCLEOTIDE SEQUENCE [LARGE SCALE GENOMIC DNA]</scope>
    <source>
        <strain evidence="18">UoL-WK</strain>
    </source>
</reference>
<dbReference type="PROSITE" id="PS52007">
    <property type="entry name" value="PADR1"/>
    <property type="match status" value="1"/>
</dbReference>
<dbReference type="SMART" id="SM00773">
    <property type="entry name" value="WGR"/>
    <property type="match status" value="1"/>
</dbReference>
<protein>
    <recommendedName>
        <fullName evidence="3">NAD(+) ADP-ribosyltransferase</fullName>
        <ecNumber evidence="3">2.4.2.30</ecNumber>
    </recommendedName>
</protein>
<evidence type="ECO:0000256" key="8">
    <source>
        <dbReference type="ARBA" id="ARBA00022765"/>
    </source>
</evidence>
<evidence type="ECO:0000313" key="18">
    <source>
        <dbReference type="EMBL" id="RWR99228.1"/>
    </source>
</evidence>
<evidence type="ECO:0000256" key="14">
    <source>
        <dbReference type="ARBA" id="ARBA00033987"/>
    </source>
</evidence>
<evidence type="ECO:0000256" key="7">
    <source>
        <dbReference type="ARBA" id="ARBA00022737"/>
    </source>
</evidence>
<feature type="domain" description="PARP alpha-helical" evidence="16">
    <location>
        <begin position="426"/>
        <end position="544"/>
    </location>
</feature>
<organism evidence="18 19">
    <name type="scientific">Dinothrombium tinctorium</name>
    <dbReference type="NCBI Taxonomy" id="1965070"/>
    <lineage>
        <taxon>Eukaryota</taxon>
        <taxon>Metazoa</taxon>
        <taxon>Ecdysozoa</taxon>
        <taxon>Arthropoda</taxon>
        <taxon>Chelicerata</taxon>
        <taxon>Arachnida</taxon>
        <taxon>Acari</taxon>
        <taxon>Acariformes</taxon>
        <taxon>Trombidiformes</taxon>
        <taxon>Prostigmata</taxon>
        <taxon>Anystina</taxon>
        <taxon>Parasitengona</taxon>
        <taxon>Trombidioidea</taxon>
        <taxon>Trombidiidae</taxon>
        <taxon>Dinothrombium</taxon>
    </lineage>
</organism>
<dbReference type="EMBL" id="NCKU01016289">
    <property type="protein sequence ID" value="RWR99228.1"/>
    <property type="molecule type" value="Genomic_DNA"/>
</dbReference>
<dbReference type="FunFam" id="1.20.142.10:FF:000001">
    <property type="entry name" value="Poly [ADP-ribose] polymerase"/>
    <property type="match status" value="1"/>
</dbReference>
<dbReference type="SUPFAM" id="SSF47587">
    <property type="entry name" value="Domain of poly(ADP-ribose) polymerase"/>
    <property type="match status" value="1"/>
</dbReference>
<evidence type="ECO:0000256" key="1">
    <source>
        <dbReference type="ARBA" id="ARBA00000438"/>
    </source>
</evidence>
<dbReference type="SUPFAM" id="SSF142921">
    <property type="entry name" value="WGR domain-like"/>
    <property type="match status" value="1"/>
</dbReference>
<dbReference type="AlphaFoldDB" id="A0A443Q8C5"/>
<evidence type="ECO:0000256" key="12">
    <source>
        <dbReference type="ARBA" id="ARBA00023125"/>
    </source>
</evidence>
<keyword evidence="7" id="KW-0677">Repeat</keyword>
<dbReference type="Gene3D" id="1.20.142.10">
    <property type="entry name" value="Poly(ADP-ribose) polymerase, regulatory domain"/>
    <property type="match status" value="1"/>
</dbReference>
<dbReference type="PANTHER" id="PTHR10459">
    <property type="entry name" value="DNA LIGASE"/>
    <property type="match status" value="1"/>
</dbReference>
<dbReference type="GO" id="GO:0003950">
    <property type="term" value="F:NAD+ poly-ADP-ribosyltransferase activity"/>
    <property type="evidence" value="ECO:0007669"/>
    <property type="project" value="UniProtKB-EC"/>
</dbReference>
<dbReference type="InterPro" id="IPR001357">
    <property type="entry name" value="BRCT_dom"/>
</dbReference>
<dbReference type="GO" id="GO:0006302">
    <property type="term" value="P:double-strand break repair"/>
    <property type="evidence" value="ECO:0007669"/>
    <property type="project" value="TreeGrafter"/>
</dbReference>
<dbReference type="Pfam" id="PF05406">
    <property type="entry name" value="WGR"/>
    <property type="match status" value="1"/>
</dbReference>
<feature type="domain" description="BRCT" evidence="15">
    <location>
        <begin position="137"/>
        <end position="210"/>
    </location>
</feature>
<comment type="similarity">
    <text evidence="13">Belongs to the ARTD/PARP family.</text>
</comment>
<dbReference type="GO" id="GO:0008270">
    <property type="term" value="F:zinc ion binding"/>
    <property type="evidence" value="ECO:0007669"/>
    <property type="project" value="UniProtKB-KW"/>
</dbReference>
<dbReference type="GO" id="GO:0070212">
    <property type="term" value="P:protein poly-ADP-ribosylation"/>
    <property type="evidence" value="ECO:0007669"/>
    <property type="project" value="TreeGrafter"/>
</dbReference>
<keyword evidence="8" id="KW-0013">ADP-ribosylation</keyword>
<evidence type="ECO:0000256" key="3">
    <source>
        <dbReference type="ARBA" id="ARBA00012020"/>
    </source>
</evidence>
<feature type="domain" description="WGR" evidence="17">
    <location>
        <begin position="305"/>
        <end position="405"/>
    </location>
</feature>
<keyword evidence="11" id="KW-0520">NAD</keyword>
<dbReference type="CDD" id="cd08001">
    <property type="entry name" value="WGR_PARP1_like"/>
    <property type="match status" value="1"/>
</dbReference>
<dbReference type="InterPro" id="IPR036420">
    <property type="entry name" value="BRCT_dom_sf"/>
</dbReference>
<dbReference type="PROSITE" id="PS51060">
    <property type="entry name" value="PARP_ALPHA_HD"/>
    <property type="match status" value="1"/>
</dbReference>
<evidence type="ECO:0000256" key="2">
    <source>
        <dbReference type="ARBA" id="ARBA00000459"/>
    </source>
</evidence>
<accession>A0A443Q8C5</accession>
<dbReference type="Pfam" id="PF08063">
    <property type="entry name" value="Zn_ribbon_PADR1"/>
    <property type="match status" value="1"/>
</dbReference>
<evidence type="ECO:0000313" key="19">
    <source>
        <dbReference type="Proteomes" id="UP000285301"/>
    </source>
</evidence>
<dbReference type="EC" id="2.4.2.30" evidence="3"/>
<dbReference type="SMART" id="SM01335">
    <property type="entry name" value="PADR1"/>
    <property type="match status" value="1"/>
</dbReference>
<keyword evidence="4" id="KW-0328">Glycosyltransferase</keyword>
<keyword evidence="19" id="KW-1185">Reference proteome</keyword>
<evidence type="ECO:0000256" key="4">
    <source>
        <dbReference type="ARBA" id="ARBA00022676"/>
    </source>
</evidence>
<evidence type="ECO:0000259" key="15">
    <source>
        <dbReference type="PROSITE" id="PS50172"/>
    </source>
</evidence>
<dbReference type="GO" id="GO:0005730">
    <property type="term" value="C:nucleolus"/>
    <property type="evidence" value="ECO:0007669"/>
    <property type="project" value="TreeGrafter"/>
</dbReference>
<dbReference type="InterPro" id="IPR050800">
    <property type="entry name" value="ARTD/PARP"/>
</dbReference>
<dbReference type="OrthoDB" id="429950at2759"/>
<keyword evidence="9" id="KW-0863">Zinc-finger</keyword>
<dbReference type="InterPro" id="IPR036616">
    <property type="entry name" value="Poly(ADP-ribose)pol_reg_dom_sf"/>
</dbReference>
<dbReference type="STRING" id="1965070.A0A443Q8C5"/>
<evidence type="ECO:0000259" key="17">
    <source>
        <dbReference type="PROSITE" id="PS51977"/>
    </source>
</evidence>
<comment type="catalytic activity">
    <reaction evidence="14">
        <text>NAD(+) + (ADP-D-ribosyl)n-acceptor = nicotinamide + (ADP-D-ribosyl)n+1-acceptor + H(+).</text>
        <dbReference type="EC" id="2.4.2.30"/>
    </reaction>
</comment>
<dbReference type="InterPro" id="IPR036930">
    <property type="entry name" value="WGR_dom_sf"/>
</dbReference>
<dbReference type="InterPro" id="IPR008893">
    <property type="entry name" value="WGR_domain"/>
</dbReference>
<comment type="caution">
    <text evidence="18">The sequence shown here is derived from an EMBL/GenBank/DDBJ whole genome shotgun (WGS) entry which is preliminary data.</text>
</comment>
<name>A0A443Q8C5_9ACAR</name>
<feature type="non-terminal residue" evidence="18">
    <location>
        <position position="575"/>
    </location>
</feature>
<keyword evidence="12" id="KW-0238">DNA-binding</keyword>
<dbReference type="PROSITE" id="PS51977">
    <property type="entry name" value="WGR"/>
    <property type="match status" value="1"/>
</dbReference>
<keyword evidence="6" id="KW-0479">Metal-binding</keyword>
<dbReference type="PANTHER" id="PTHR10459:SF112">
    <property type="entry name" value="POLY [ADP-RIBOSE] POLYMERASE 1"/>
    <property type="match status" value="1"/>
</dbReference>